<dbReference type="PATRIC" id="fig|178606.4.peg.1729"/>
<feature type="compositionally biased region" description="Basic and acidic residues" evidence="1">
    <location>
        <begin position="36"/>
        <end position="55"/>
    </location>
</feature>
<reference evidence="2 3" key="1">
    <citation type="submission" date="2014-06" db="EMBL/GenBank/DDBJ databases">
        <title>Draft genome sequence of iron oxidizing acidophile Leptospirillum ferriphilum DSM14647.</title>
        <authorList>
            <person name="Cardenas J.P."/>
            <person name="Lazcano M."/>
            <person name="Ossandon F.J."/>
            <person name="Corbett M."/>
            <person name="Holmes D.S."/>
            <person name="Watkin E."/>
        </authorList>
    </citation>
    <scope>NUCLEOTIDE SEQUENCE [LARGE SCALE GENOMIC DNA]</scope>
    <source>
        <strain evidence="2 3">DSM 14647</strain>
    </source>
</reference>
<proteinExistence type="predicted"/>
<organism evidence="2 3">
    <name type="scientific">Leptospirillum ferriphilum</name>
    <dbReference type="NCBI Taxonomy" id="178606"/>
    <lineage>
        <taxon>Bacteria</taxon>
        <taxon>Pseudomonadati</taxon>
        <taxon>Nitrospirota</taxon>
        <taxon>Nitrospiria</taxon>
        <taxon>Nitrospirales</taxon>
        <taxon>Nitrospiraceae</taxon>
        <taxon>Leptospirillum</taxon>
    </lineage>
</organism>
<protein>
    <submittedName>
        <fullName evidence="2">Uncharacterized protein</fullName>
    </submittedName>
</protein>
<evidence type="ECO:0000313" key="3">
    <source>
        <dbReference type="Proteomes" id="UP000029452"/>
    </source>
</evidence>
<feature type="region of interest" description="Disordered" evidence="1">
    <location>
        <begin position="31"/>
        <end position="57"/>
    </location>
</feature>
<dbReference type="EMBL" id="JPGK01000006">
    <property type="protein sequence ID" value="KGA93518.1"/>
    <property type="molecule type" value="Genomic_DNA"/>
</dbReference>
<evidence type="ECO:0000256" key="1">
    <source>
        <dbReference type="SAM" id="MobiDB-lite"/>
    </source>
</evidence>
<gene>
    <name evidence="2" type="ORF">LptCag_0131</name>
</gene>
<sequence length="166" mass="18616">MPPSPALSTPVHAMADGTVCPVNFLSRIQPPGSDTMCRDQGRQKKNDPTKPDRQRPFSGHPAPLIYFQCAFTPAFIIYLFPELSLVIPFLLKIHELSPLFHPEDCDVLVTRPRTTSLSPGRQKKKGIFLMTGALCSAKIVRCWSILKRSFSVARIDWLPEHPSVCF</sequence>
<evidence type="ECO:0000313" key="2">
    <source>
        <dbReference type="EMBL" id="KGA93518.1"/>
    </source>
</evidence>
<name>A0A094W7S6_9BACT</name>
<dbReference type="AlphaFoldDB" id="A0A094W7S6"/>
<accession>A0A094W7S6</accession>
<comment type="caution">
    <text evidence="2">The sequence shown here is derived from an EMBL/GenBank/DDBJ whole genome shotgun (WGS) entry which is preliminary data.</text>
</comment>
<dbReference type="Proteomes" id="UP000029452">
    <property type="component" value="Unassembled WGS sequence"/>
</dbReference>